<sequence length="300" mass="33248">MEGGVFCEGEFPELSSEGKSVNIDCLGRNVPFAVVKRVCLQLWDKRGLTQVLPAGPKRILLKFETEGMMDTILNRSDWHIAGCPVLLRKWSVGIQLSDQELGNVPCWVQLSGIPLELWHKEGIIYLASVLGVPLKVDARSEKMANIGTAGIQVTCSAVKELQKTIEVEGEEGTSIKVAVYYENIPLRCQKCKVFGHSNAQCLLQRVGNRSRSRSRRPGGKRSISVGARRRNSKQPEVALQCSPSGNLEEGLGTILWRNNDVQLEGRARVRMLMNLGKGSIPFQLIATLSALMETFFLWSL</sequence>
<gene>
    <name evidence="1" type="ORF">MLD38_036638</name>
</gene>
<evidence type="ECO:0000313" key="1">
    <source>
        <dbReference type="EMBL" id="KAI4311768.1"/>
    </source>
</evidence>
<dbReference type="Proteomes" id="UP001057402">
    <property type="component" value="Chromosome 11"/>
</dbReference>
<accession>A0ACB9LLA5</accession>
<organism evidence="1 2">
    <name type="scientific">Melastoma candidum</name>
    <dbReference type="NCBI Taxonomy" id="119954"/>
    <lineage>
        <taxon>Eukaryota</taxon>
        <taxon>Viridiplantae</taxon>
        <taxon>Streptophyta</taxon>
        <taxon>Embryophyta</taxon>
        <taxon>Tracheophyta</taxon>
        <taxon>Spermatophyta</taxon>
        <taxon>Magnoliopsida</taxon>
        <taxon>eudicotyledons</taxon>
        <taxon>Gunneridae</taxon>
        <taxon>Pentapetalae</taxon>
        <taxon>rosids</taxon>
        <taxon>malvids</taxon>
        <taxon>Myrtales</taxon>
        <taxon>Melastomataceae</taxon>
        <taxon>Melastomatoideae</taxon>
        <taxon>Melastomateae</taxon>
        <taxon>Melastoma</taxon>
    </lineage>
</organism>
<reference evidence="2" key="1">
    <citation type="journal article" date="2023" name="Front. Plant Sci.">
        <title>Chromosomal-level genome assembly of Melastoma candidum provides insights into trichome evolution.</title>
        <authorList>
            <person name="Zhong Y."/>
            <person name="Wu W."/>
            <person name="Sun C."/>
            <person name="Zou P."/>
            <person name="Liu Y."/>
            <person name="Dai S."/>
            <person name="Zhou R."/>
        </authorList>
    </citation>
    <scope>NUCLEOTIDE SEQUENCE [LARGE SCALE GENOMIC DNA]</scope>
</reference>
<comment type="caution">
    <text evidence="1">The sequence shown here is derived from an EMBL/GenBank/DDBJ whole genome shotgun (WGS) entry which is preliminary data.</text>
</comment>
<protein>
    <submittedName>
        <fullName evidence="1">Uncharacterized protein</fullName>
    </submittedName>
</protein>
<keyword evidence="2" id="KW-1185">Reference proteome</keyword>
<evidence type="ECO:0000313" key="2">
    <source>
        <dbReference type="Proteomes" id="UP001057402"/>
    </source>
</evidence>
<dbReference type="EMBL" id="CM042890">
    <property type="protein sequence ID" value="KAI4311768.1"/>
    <property type="molecule type" value="Genomic_DNA"/>
</dbReference>
<proteinExistence type="predicted"/>
<name>A0ACB9LLA5_9MYRT</name>